<organism evidence="2 3">
    <name type="scientific">Vitreoscilla massiliensis</name>
    <dbReference type="NCBI Taxonomy" id="1689272"/>
    <lineage>
        <taxon>Bacteria</taxon>
        <taxon>Pseudomonadati</taxon>
        <taxon>Pseudomonadota</taxon>
        <taxon>Betaproteobacteria</taxon>
        <taxon>Neisseriales</taxon>
        <taxon>Neisseriaceae</taxon>
        <taxon>Vitreoscilla</taxon>
    </lineage>
</organism>
<dbReference type="RefSeq" id="WP_058357748.1">
    <property type="nucleotide sequence ID" value="NZ_CABKVG010000010.1"/>
</dbReference>
<gene>
    <name evidence="2" type="ORF">LVJ82_13980</name>
</gene>
<keyword evidence="1" id="KW-1133">Transmembrane helix</keyword>
<keyword evidence="3" id="KW-1185">Reference proteome</keyword>
<proteinExistence type="predicted"/>
<evidence type="ECO:0000313" key="2">
    <source>
        <dbReference type="EMBL" id="UOO88565.1"/>
    </source>
</evidence>
<evidence type="ECO:0000313" key="3">
    <source>
        <dbReference type="Proteomes" id="UP000832011"/>
    </source>
</evidence>
<evidence type="ECO:0000256" key="1">
    <source>
        <dbReference type="SAM" id="Phobius"/>
    </source>
</evidence>
<keyword evidence="1" id="KW-0472">Membrane</keyword>
<accession>A0ABY4DZK9</accession>
<protein>
    <submittedName>
        <fullName evidence="2">Uncharacterized protein</fullName>
    </submittedName>
</protein>
<sequence>MTVFLTAFCQFLWATVKVILVFIFVIGIAIWLMLGAKSDEYYEENFIWKHTYDQKMFASLSKPMFFYTRRHAGDSGVWVVVYPLDRQTKNQFAMLMNKQIGQLAAPQSAQRIECIKPTIKKRWKSFKSNLHYVEPNTWSAHHRDHKAHDSFIVYGSETHIKTVEQACKQTKFFVLKDDSNDDKHDYWAISESENLLFSVYTRN</sequence>
<keyword evidence="1" id="KW-0812">Transmembrane</keyword>
<reference evidence="2 3" key="1">
    <citation type="journal article" date="2022" name="Res Sq">
        <title>Evolution of multicellular longitudinally dividing oral cavity symbionts (Neisseriaceae).</title>
        <authorList>
            <person name="Nyongesa S."/>
            <person name="Weber P."/>
            <person name="Bernet E."/>
            <person name="Pullido F."/>
            <person name="Nieckarz M."/>
            <person name="Delaby M."/>
            <person name="Nieves C."/>
            <person name="Viehboeck T."/>
            <person name="Krause N."/>
            <person name="Rivera-Millot A."/>
            <person name="Nakamura A."/>
            <person name="Vischer N."/>
            <person name="VanNieuwenhze M."/>
            <person name="Brun Y."/>
            <person name="Cava F."/>
            <person name="Bulgheresi S."/>
            <person name="Veyrier F."/>
        </authorList>
    </citation>
    <scope>NUCLEOTIDE SEQUENCE [LARGE SCALE GENOMIC DNA]</scope>
    <source>
        <strain evidence="2 3">SN4</strain>
    </source>
</reference>
<feature type="transmembrane region" description="Helical" evidence="1">
    <location>
        <begin position="12"/>
        <end position="34"/>
    </location>
</feature>
<name>A0ABY4DZK9_9NEIS</name>
<dbReference type="Proteomes" id="UP000832011">
    <property type="component" value="Chromosome"/>
</dbReference>
<dbReference type="EMBL" id="CP091511">
    <property type="protein sequence ID" value="UOO88565.1"/>
    <property type="molecule type" value="Genomic_DNA"/>
</dbReference>